<feature type="transmembrane region" description="Helical" evidence="10">
    <location>
        <begin position="15"/>
        <end position="31"/>
    </location>
</feature>
<feature type="domain" description="ABC transmembrane type-1" evidence="12">
    <location>
        <begin position="715"/>
        <end position="1014"/>
    </location>
</feature>
<feature type="transmembrane region" description="Helical" evidence="10">
    <location>
        <begin position="317"/>
        <end position="338"/>
    </location>
</feature>
<dbReference type="CDD" id="cd03244">
    <property type="entry name" value="ABCC_MRP_domain2"/>
    <property type="match status" value="1"/>
</dbReference>
<dbReference type="FunFam" id="1.20.1560.10:FF:000014">
    <property type="entry name" value="Multidrug resistance-associated protein member 4"/>
    <property type="match status" value="1"/>
</dbReference>
<evidence type="ECO:0000256" key="4">
    <source>
        <dbReference type="ARBA" id="ARBA00022692"/>
    </source>
</evidence>
<sequence length="1306" mass="147187">MDPTEEKHYPNPRDGANIFSILLFGYTIPIFKKGMHKTLDVEDLYNPLQEDRCTTLRKRLEKYWNKQLERKKGNPKQSPSLLKALLWTFWIEILNLGVLIGISDIVIRITQPYVLGLLLDYYSPETTTSKTEALVYAGIIVSINLSTSFLKSQYLLSASHTGMRARAAVCSLIYKKALKLSQTAVAANPPGKLVNLLSNDVSRFDAASVLIHQIWIGPLSAIVILFLIFQEVGLSGTAGVVIIMGMLPLQGYVGKLTAGYRRKIAMKTDERVRLMDEVVGGIQVIKMYAWENPFAKLIALARLAEIKIIRWASYVRGIFMAISLFSNRFALFFTLVAMVISGQSITAAKVYVFMSYFAILAQTLSGVFVRGMTQIAELLVSIRRLQSFLVNEEFDFCEKIQMNGNTGIIEQKDSIVFEMVSAKWNMDISNPVLNSISLKIPKGKLIGITGPVGCGKSSLLHTILGELYINEGTMSVDGSVSYASQEPWIFSGTIRQNILFGSPYRKSRYNAVVRACALQRDFDQFPDADLTLIGDKGASLSGGQKARVGLARAVYKEKDIYLLDDPLSAVDVHVSKVLYDECINKFLIGKTRILVTHQLHCLGNADRIVILNNGRIVNEGTFSELAEDDDIFAQMLNEGCKTDDDEKENKNKQSEDRPDYKKSISHRSDVSSKDTEEENEQQKQARYIEFQEKTSKGTVSGSLLFKYFSSGMSWCQMFLVLSVLIFAQAAMNFIDWFISYWTAIEEYRNVTISDTESLKNIPTVDWSTETCLYIYGTGVAILFIGSLSRTIVFYKFIMQCCVNLHSMLFNGVIHAPMRFFETNPSGRILNRFSKDVGVIDEGMPRMLLETGRTLLQILGSIVLVLYVNPYSFILLFFLSGIFVFMRRIYLKSSKNIKRLEGRMSSPVFTHLMATLQGLTTVRAFKIQDILEEEFDKHQDYHTSAFYMFISTNSAFGLSLDLFSIVFIGVVTFSLIIFAEDLEMTGGQVGLAISQATLLCQRTQFAVRFTAEITNQLMSVERVLEYKGMEAEKQPLVPKVPSSSWPEKGLIEFQRVNFKYYEGGPVVLENVTFSIKECEKIGIVGRTGAGKSSLISAVLRLAQVEGTIKIDGIDTRDINLDELRSKISVIPQNPVLFSGTLRYNLDPFEEYTDEQLYRALEEVELRDPENIINRLENRVTDRGANYSVGQKQLICLARAILRNAKILLLDEATANVDRQTDTLIQTTIRTKFANCTVLTVAHRLNTIMDSDKVLVVDRGRIVEYDHPHLLLQNNDGFFYKLVDETGDAVAEHLRNIAKESYKSRNHQ</sequence>
<dbReference type="InterPro" id="IPR017871">
    <property type="entry name" value="ABC_transporter-like_CS"/>
</dbReference>
<feature type="transmembrane region" description="Helical" evidence="10">
    <location>
        <begin position="84"/>
        <end position="107"/>
    </location>
</feature>
<dbReference type="CDD" id="cd18579">
    <property type="entry name" value="ABC_6TM_ABCC_D1"/>
    <property type="match status" value="1"/>
</dbReference>
<feature type="domain" description="ABC transporter" evidence="11">
    <location>
        <begin position="1050"/>
        <end position="1282"/>
    </location>
</feature>
<dbReference type="CDD" id="cd03250">
    <property type="entry name" value="ABCC_MRP_domain1"/>
    <property type="match status" value="1"/>
</dbReference>
<dbReference type="PROSITE" id="PS50929">
    <property type="entry name" value="ABC_TM1F"/>
    <property type="match status" value="2"/>
</dbReference>
<evidence type="ECO:0000256" key="6">
    <source>
        <dbReference type="ARBA" id="ARBA00022840"/>
    </source>
</evidence>
<evidence type="ECO:0000313" key="14">
    <source>
        <dbReference type="Proteomes" id="UP001153737"/>
    </source>
</evidence>
<name>A0A9N9SGS1_PHACE</name>
<dbReference type="Proteomes" id="UP001153737">
    <property type="component" value="Chromosome 16"/>
</dbReference>
<evidence type="ECO:0000256" key="1">
    <source>
        <dbReference type="ARBA" id="ARBA00004141"/>
    </source>
</evidence>
<dbReference type="InterPro" id="IPR011527">
    <property type="entry name" value="ABC1_TM_dom"/>
</dbReference>
<feature type="transmembrane region" description="Helical" evidence="10">
    <location>
        <begin position="854"/>
        <end position="884"/>
    </location>
</feature>
<dbReference type="FunFam" id="3.40.50.300:FF:001726">
    <property type="entry name" value="Multidrug resistance-associated protein 4"/>
    <property type="match status" value="1"/>
</dbReference>
<dbReference type="SUPFAM" id="SSF90123">
    <property type="entry name" value="ABC transporter transmembrane region"/>
    <property type="match status" value="2"/>
</dbReference>
<feature type="transmembrane region" description="Helical" evidence="10">
    <location>
        <begin position="944"/>
        <end position="977"/>
    </location>
</feature>
<accession>A0A9N9SGS1</accession>
<evidence type="ECO:0000259" key="11">
    <source>
        <dbReference type="PROSITE" id="PS50893"/>
    </source>
</evidence>
<dbReference type="GO" id="GO:0016020">
    <property type="term" value="C:membrane"/>
    <property type="evidence" value="ECO:0007669"/>
    <property type="project" value="UniProtKB-SubCell"/>
</dbReference>
<reference evidence="13" key="2">
    <citation type="submission" date="2022-10" db="EMBL/GenBank/DDBJ databases">
        <authorList>
            <consortium name="ENA_rothamsted_submissions"/>
            <consortium name="culmorum"/>
            <person name="King R."/>
        </authorList>
    </citation>
    <scope>NUCLEOTIDE SEQUENCE</scope>
</reference>
<dbReference type="Gene3D" id="1.20.1560.10">
    <property type="entry name" value="ABC transporter type 1, transmembrane domain"/>
    <property type="match status" value="2"/>
</dbReference>
<feature type="region of interest" description="Disordered" evidence="9">
    <location>
        <begin position="642"/>
        <end position="683"/>
    </location>
</feature>
<dbReference type="FunFam" id="1.20.1560.10:FF:000026">
    <property type="entry name" value="Multidrug resistance-associated protein lethal(2)03659"/>
    <property type="match status" value="1"/>
</dbReference>
<comment type="similarity">
    <text evidence="2">Belongs to the ABC transporter superfamily. ABCC family. Conjugate transporter (TC 3.A.1.208) subfamily.</text>
</comment>
<feature type="transmembrane region" description="Helical" evidence="10">
    <location>
        <begin position="718"/>
        <end position="738"/>
    </location>
</feature>
<keyword evidence="7 10" id="KW-1133">Transmembrane helix</keyword>
<feature type="domain" description="ABC transmembrane type-1" evidence="12">
    <location>
        <begin position="96"/>
        <end position="368"/>
    </location>
</feature>
<dbReference type="SMART" id="SM00382">
    <property type="entry name" value="AAA"/>
    <property type="match status" value="2"/>
</dbReference>
<dbReference type="InterPro" id="IPR050173">
    <property type="entry name" value="ABC_transporter_C-like"/>
</dbReference>
<evidence type="ECO:0000256" key="2">
    <source>
        <dbReference type="ARBA" id="ARBA00009726"/>
    </source>
</evidence>
<dbReference type="InterPro" id="IPR044746">
    <property type="entry name" value="ABCC_6TM_D1"/>
</dbReference>
<evidence type="ECO:0008006" key="15">
    <source>
        <dbReference type="Google" id="ProtNLM"/>
    </source>
</evidence>
<feature type="compositionally biased region" description="Basic and acidic residues" evidence="9">
    <location>
        <begin position="642"/>
        <end position="674"/>
    </location>
</feature>
<feature type="transmembrane region" description="Helical" evidence="10">
    <location>
        <begin position="209"/>
        <end position="229"/>
    </location>
</feature>
<evidence type="ECO:0000256" key="8">
    <source>
        <dbReference type="ARBA" id="ARBA00023136"/>
    </source>
</evidence>
<dbReference type="InterPro" id="IPR003593">
    <property type="entry name" value="AAA+_ATPase"/>
</dbReference>
<evidence type="ECO:0000256" key="10">
    <source>
        <dbReference type="SAM" id="Phobius"/>
    </source>
</evidence>
<dbReference type="Pfam" id="PF00005">
    <property type="entry name" value="ABC_tran"/>
    <property type="match status" value="2"/>
</dbReference>
<feature type="transmembrane region" description="Helical" evidence="10">
    <location>
        <begin position="235"/>
        <end position="253"/>
    </location>
</feature>
<feature type="transmembrane region" description="Helical" evidence="10">
    <location>
        <begin position="350"/>
        <end position="369"/>
    </location>
</feature>
<dbReference type="EMBL" id="OU896722">
    <property type="protein sequence ID" value="CAG9817708.1"/>
    <property type="molecule type" value="Genomic_DNA"/>
</dbReference>
<organism evidence="13 14">
    <name type="scientific">Phaedon cochleariae</name>
    <name type="common">Mustard beetle</name>
    <dbReference type="NCBI Taxonomy" id="80249"/>
    <lineage>
        <taxon>Eukaryota</taxon>
        <taxon>Metazoa</taxon>
        <taxon>Ecdysozoa</taxon>
        <taxon>Arthropoda</taxon>
        <taxon>Hexapoda</taxon>
        <taxon>Insecta</taxon>
        <taxon>Pterygota</taxon>
        <taxon>Neoptera</taxon>
        <taxon>Endopterygota</taxon>
        <taxon>Coleoptera</taxon>
        <taxon>Polyphaga</taxon>
        <taxon>Cucujiformia</taxon>
        <taxon>Chrysomeloidea</taxon>
        <taxon>Chrysomelidae</taxon>
        <taxon>Chrysomelinae</taxon>
        <taxon>Chrysomelini</taxon>
        <taxon>Phaedon</taxon>
    </lineage>
</organism>
<dbReference type="PANTHER" id="PTHR24223:SF456">
    <property type="entry name" value="MULTIDRUG RESISTANCE-ASSOCIATED PROTEIN LETHAL(2)03659"/>
    <property type="match status" value="1"/>
</dbReference>
<evidence type="ECO:0000256" key="5">
    <source>
        <dbReference type="ARBA" id="ARBA00022741"/>
    </source>
</evidence>
<keyword evidence="8 10" id="KW-0472">Membrane</keyword>
<dbReference type="PROSITE" id="PS00211">
    <property type="entry name" value="ABC_TRANSPORTER_1"/>
    <property type="match status" value="2"/>
</dbReference>
<dbReference type="GO" id="GO:0016887">
    <property type="term" value="F:ATP hydrolysis activity"/>
    <property type="evidence" value="ECO:0007669"/>
    <property type="project" value="InterPro"/>
</dbReference>
<keyword evidence="4 10" id="KW-0812">Transmembrane</keyword>
<dbReference type="OrthoDB" id="6500128at2759"/>
<keyword evidence="3" id="KW-0813">Transport</keyword>
<dbReference type="InterPro" id="IPR003439">
    <property type="entry name" value="ABC_transporter-like_ATP-bd"/>
</dbReference>
<evidence type="ECO:0000313" key="13">
    <source>
        <dbReference type="EMBL" id="CAG9817708.1"/>
    </source>
</evidence>
<protein>
    <recommendedName>
        <fullName evidence="15">Multidrug resistance-associated protein 4-like</fullName>
    </recommendedName>
</protein>
<dbReference type="InterPro" id="IPR027417">
    <property type="entry name" value="P-loop_NTPase"/>
</dbReference>
<keyword evidence="5" id="KW-0547">Nucleotide-binding</keyword>
<evidence type="ECO:0000259" key="12">
    <source>
        <dbReference type="PROSITE" id="PS50929"/>
    </source>
</evidence>
<dbReference type="Pfam" id="PF00664">
    <property type="entry name" value="ABC_membrane"/>
    <property type="match status" value="2"/>
</dbReference>
<reference evidence="13" key="1">
    <citation type="submission" date="2022-01" db="EMBL/GenBank/DDBJ databases">
        <authorList>
            <person name="King R."/>
        </authorList>
    </citation>
    <scope>NUCLEOTIDE SEQUENCE</scope>
</reference>
<feature type="transmembrane region" description="Helical" evidence="10">
    <location>
        <begin position="801"/>
        <end position="820"/>
    </location>
</feature>
<dbReference type="InterPro" id="IPR036640">
    <property type="entry name" value="ABC1_TM_sf"/>
</dbReference>
<gene>
    <name evidence="13" type="ORF">PHAECO_LOCUS5086</name>
</gene>
<feature type="domain" description="ABC transporter" evidence="11">
    <location>
        <begin position="415"/>
        <end position="638"/>
    </location>
</feature>
<evidence type="ECO:0000256" key="3">
    <source>
        <dbReference type="ARBA" id="ARBA00022448"/>
    </source>
</evidence>
<keyword evidence="14" id="KW-1185">Reference proteome</keyword>
<dbReference type="SUPFAM" id="SSF52540">
    <property type="entry name" value="P-loop containing nucleoside triphosphate hydrolases"/>
    <property type="match status" value="2"/>
</dbReference>
<dbReference type="PROSITE" id="PS50893">
    <property type="entry name" value="ABC_TRANSPORTER_2"/>
    <property type="match status" value="2"/>
</dbReference>
<dbReference type="FunFam" id="3.40.50.300:FF:000163">
    <property type="entry name" value="Multidrug resistance-associated protein member 4"/>
    <property type="match status" value="1"/>
</dbReference>
<dbReference type="Gene3D" id="3.40.50.300">
    <property type="entry name" value="P-loop containing nucleotide triphosphate hydrolases"/>
    <property type="match status" value="2"/>
</dbReference>
<evidence type="ECO:0000256" key="7">
    <source>
        <dbReference type="ARBA" id="ARBA00022989"/>
    </source>
</evidence>
<keyword evidence="6" id="KW-0067">ATP-binding</keyword>
<feature type="transmembrane region" description="Helical" evidence="10">
    <location>
        <begin position="133"/>
        <end position="156"/>
    </location>
</feature>
<dbReference type="GO" id="GO:0005524">
    <property type="term" value="F:ATP binding"/>
    <property type="evidence" value="ECO:0007669"/>
    <property type="project" value="UniProtKB-KW"/>
</dbReference>
<evidence type="ECO:0000256" key="9">
    <source>
        <dbReference type="SAM" id="MobiDB-lite"/>
    </source>
</evidence>
<dbReference type="PANTHER" id="PTHR24223">
    <property type="entry name" value="ATP-BINDING CASSETTE SUB-FAMILY C"/>
    <property type="match status" value="1"/>
</dbReference>
<proteinExistence type="inferred from homology"/>
<feature type="transmembrane region" description="Helical" evidence="10">
    <location>
        <begin position="772"/>
        <end position="794"/>
    </location>
</feature>
<comment type="subcellular location">
    <subcellularLocation>
        <location evidence="1">Membrane</location>
        <topology evidence="1">Multi-pass membrane protein</topology>
    </subcellularLocation>
</comment>
<dbReference type="GO" id="GO:0140359">
    <property type="term" value="F:ABC-type transporter activity"/>
    <property type="evidence" value="ECO:0007669"/>
    <property type="project" value="InterPro"/>
</dbReference>